<feature type="compositionally biased region" description="Pro residues" evidence="1">
    <location>
        <begin position="387"/>
        <end position="399"/>
    </location>
</feature>
<protein>
    <submittedName>
        <fullName evidence="2">Uncharacterized protein</fullName>
    </submittedName>
</protein>
<feature type="region of interest" description="Disordered" evidence="1">
    <location>
        <begin position="88"/>
        <end position="116"/>
    </location>
</feature>
<accession>A0A8R1DS48</accession>
<name>A0A8R1DS48_CAEJA</name>
<organism evidence="2 3">
    <name type="scientific">Caenorhabditis japonica</name>
    <dbReference type="NCBI Taxonomy" id="281687"/>
    <lineage>
        <taxon>Eukaryota</taxon>
        <taxon>Metazoa</taxon>
        <taxon>Ecdysozoa</taxon>
        <taxon>Nematoda</taxon>
        <taxon>Chromadorea</taxon>
        <taxon>Rhabditida</taxon>
        <taxon>Rhabditina</taxon>
        <taxon>Rhabditomorpha</taxon>
        <taxon>Rhabditoidea</taxon>
        <taxon>Rhabditidae</taxon>
        <taxon>Peloderinae</taxon>
        <taxon>Caenorhabditis</taxon>
    </lineage>
</organism>
<feature type="compositionally biased region" description="Polar residues" evidence="1">
    <location>
        <begin position="155"/>
        <end position="164"/>
    </location>
</feature>
<feature type="region of interest" description="Disordered" evidence="1">
    <location>
        <begin position="367"/>
        <end position="401"/>
    </location>
</feature>
<keyword evidence="3" id="KW-1185">Reference proteome</keyword>
<feature type="compositionally biased region" description="Gly residues" evidence="1">
    <location>
        <begin position="103"/>
        <end position="116"/>
    </location>
</feature>
<dbReference type="AlphaFoldDB" id="A0A8R1DS48"/>
<sequence length="569" mass="62620">MSIPPDEIAAELQGKMVIDDKTGQKAYYVGELFKLYNSTEGADALQNNLAACGMSLAQLLAEFTDMFSRVGDNSWRAVKTGQFQTILNSQDGGGGARRKTRGGAFGGGGGGGRGYMRGGRGSNIPRAGRPGGAGFKPGVNLLRNRNPSTSSNSTFGSAFHQNPQRAPYVGGRGGFQNTVSNNQRAPDNTWFWNGGNNYNNDNIGRPQRNDNRFFNDGGRRRSPSPSPPPPRQRGYSPSPSPPPTRQSYASYDSHEPDYRHRRFSPSPEPYDSRDNSRPPSRTRTNRTRDDDNYVHRQPNRIPPNEPSRDDLMNMSEFSRFSSDDSFHSMDPDPRNRSNPRNIEDLANRFNAAVVSVPVVTTAPPPGLHLNLNVNASTPTPTPSTSKAPPPPPPPRPAPTDLPALQVNEITYRQAKKCKKAFKRLDEPRVHLTELIAAVETEMKGELPGGNNRGKTEYLERLQKSFPEVLRAIRINKEEGTATKISPPSQPHVEPDDEVTGIIRLYLENKRSTKLIQTKVLSDLEILTEKSVSELVPKLLAVFESEPGKYTWVDEVSSSSAPSAPSATTF</sequence>
<feature type="region of interest" description="Disordered" evidence="1">
    <location>
        <begin position="142"/>
        <end position="341"/>
    </location>
</feature>
<feature type="compositionally biased region" description="Low complexity" evidence="1">
    <location>
        <begin position="375"/>
        <end position="386"/>
    </location>
</feature>
<feature type="compositionally biased region" description="Low complexity" evidence="1">
    <location>
        <begin position="142"/>
        <end position="154"/>
    </location>
</feature>
<reference evidence="3" key="1">
    <citation type="submission" date="2010-08" db="EMBL/GenBank/DDBJ databases">
        <authorList>
            <consortium name="Caenorhabditis japonica Sequencing Consortium"/>
            <person name="Wilson R.K."/>
        </authorList>
    </citation>
    <scope>NUCLEOTIDE SEQUENCE [LARGE SCALE GENOMIC DNA]</scope>
    <source>
        <strain evidence="3">DF5081</strain>
    </source>
</reference>
<evidence type="ECO:0000256" key="1">
    <source>
        <dbReference type="SAM" id="MobiDB-lite"/>
    </source>
</evidence>
<dbReference type="EnsemblMetazoa" id="CJA10393.1">
    <property type="protein sequence ID" value="CJA10393.1"/>
    <property type="gene ID" value="WBGene00129597"/>
</dbReference>
<feature type="compositionally biased region" description="Basic and acidic residues" evidence="1">
    <location>
        <begin position="321"/>
        <end position="341"/>
    </location>
</feature>
<evidence type="ECO:0000313" key="2">
    <source>
        <dbReference type="EnsemblMetazoa" id="CJA10393.1"/>
    </source>
</evidence>
<feature type="compositionally biased region" description="Low complexity" evidence="1">
    <location>
        <begin position="193"/>
        <end position="204"/>
    </location>
</feature>
<reference evidence="2" key="2">
    <citation type="submission" date="2022-06" db="UniProtKB">
        <authorList>
            <consortium name="EnsemblMetazoa"/>
        </authorList>
    </citation>
    <scope>IDENTIFICATION</scope>
    <source>
        <strain evidence="2">DF5081</strain>
    </source>
</reference>
<evidence type="ECO:0000313" key="3">
    <source>
        <dbReference type="Proteomes" id="UP000005237"/>
    </source>
</evidence>
<feature type="compositionally biased region" description="Basic and acidic residues" evidence="1">
    <location>
        <begin position="207"/>
        <end position="219"/>
    </location>
</feature>
<dbReference type="Proteomes" id="UP000005237">
    <property type="component" value="Unassembled WGS sequence"/>
</dbReference>
<proteinExistence type="predicted"/>
<feature type="compositionally biased region" description="Polar residues" evidence="1">
    <location>
        <begin position="175"/>
        <end position="186"/>
    </location>
</feature>